<dbReference type="PROSITE" id="PS50994">
    <property type="entry name" value="INTEGRASE"/>
    <property type="match status" value="1"/>
</dbReference>
<reference evidence="3 4" key="1">
    <citation type="submission" date="2020-01" db="EMBL/GenBank/DDBJ databases">
        <title>Whole genome sequencing of Halomonas alkaliphila strain LS44.</title>
        <authorList>
            <person name="Kumar S."/>
            <person name="Paul D."/>
            <person name="Shouche Y."/>
            <person name="Suryavanshi M.V."/>
        </authorList>
    </citation>
    <scope>NUCLEOTIDE SEQUENCE [LARGE SCALE GENOMIC DNA]</scope>
    <source>
        <strain evidence="3 4">LS44</strain>
    </source>
</reference>
<proteinExistence type="inferred from homology"/>
<accession>A0A7C9JZP5</accession>
<gene>
    <name evidence="3" type="ORF">GPL32_17400</name>
</gene>
<dbReference type="Pfam" id="PF13276">
    <property type="entry name" value="HTH_21"/>
    <property type="match status" value="1"/>
</dbReference>
<dbReference type="Pfam" id="PF01527">
    <property type="entry name" value="HTH_Tnp_1"/>
    <property type="match status" value="1"/>
</dbReference>
<dbReference type="Gene3D" id="3.30.420.10">
    <property type="entry name" value="Ribonuclease H-like superfamily/Ribonuclease H"/>
    <property type="match status" value="1"/>
</dbReference>
<comment type="similarity">
    <text evidence="1">Belongs to the transposase 8 family.</text>
</comment>
<dbReference type="GO" id="GO:0004803">
    <property type="term" value="F:transposase activity"/>
    <property type="evidence" value="ECO:0007669"/>
    <property type="project" value="InterPro"/>
</dbReference>
<dbReference type="InterPro" id="IPR001584">
    <property type="entry name" value="Integrase_cat-core"/>
</dbReference>
<dbReference type="SUPFAM" id="SSF53098">
    <property type="entry name" value="Ribonuclease H-like"/>
    <property type="match status" value="1"/>
</dbReference>
<dbReference type="AlphaFoldDB" id="A0A7C9JZP5"/>
<feature type="domain" description="Integrase catalytic" evidence="2">
    <location>
        <begin position="200"/>
        <end position="364"/>
    </location>
</feature>
<dbReference type="PANTHER" id="PTHR47515">
    <property type="entry name" value="LOW CALCIUM RESPONSE LOCUS PROTEIN T"/>
    <property type="match status" value="1"/>
</dbReference>
<protein>
    <submittedName>
        <fullName evidence="3">IS3 family transposase</fullName>
    </submittedName>
</protein>
<dbReference type="OrthoDB" id="9774685at2"/>
<comment type="caution">
    <text evidence="3">The sequence shown here is derived from an EMBL/GenBank/DDBJ whole genome shotgun (WGS) entry which is preliminary data.</text>
</comment>
<evidence type="ECO:0000259" key="2">
    <source>
        <dbReference type="PROSITE" id="PS50994"/>
    </source>
</evidence>
<dbReference type="InterPro" id="IPR009057">
    <property type="entry name" value="Homeodomain-like_sf"/>
</dbReference>
<dbReference type="EMBL" id="JAAEHK010000066">
    <property type="protein sequence ID" value="NDL72278.1"/>
    <property type="molecule type" value="Genomic_DNA"/>
</dbReference>
<evidence type="ECO:0000313" key="3">
    <source>
        <dbReference type="EMBL" id="NDL72278.1"/>
    </source>
</evidence>
<dbReference type="InterPro" id="IPR012337">
    <property type="entry name" value="RNaseH-like_sf"/>
</dbReference>
<name>A0A7C9JZP5_9GAMM</name>
<dbReference type="InterPro" id="IPR002514">
    <property type="entry name" value="Transposase_8"/>
</dbReference>
<dbReference type="InterPro" id="IPR048020">
    <property type="entry name" value="Transpos_IS3"/>
</dbReference>
<organism evidence="3 4">
    <name type="scientific">Vreelandella alkaliphila</name>
    <dbReference type="NCBI Taxonomy" id="272774"/>
    <lineage>
        <taxon>Bacteria</taxon>
        <taxon>Pseudomonadati</taxon>
        <taxon>Pseudomonadota</taxon>
        <taxon>Gammaproteobacteria</taxon>
        <taxon>Oceanospirillales</taxon>
        <taxon>Halomonadaceae</taxon>
        <taxon>Vreelandella</taxon>
    </lineage>
</organism>
<dbReference type="GO" id="GO:0003677">
    <property type="term" value="F:DNA binding"/>
    <property type="evidence" value="ECO:0007669"/>
    <property type="project" value="InterPro"/>
</dbReference>
<evidence type="ECO:0000256" key="1">
    <source>
        <dbReference type="ARBA" id="ARBA00009964"/>
    </source>
</evidence>
<dbReference type="Proteomes" id="UP000480312">
    <property type="component" value="Unassembled WGS sequence"/>
</dbReference>
<dbReference type="GO" id="GO:0006313">
    <property type="term" value="P:DNA transposition"/>
    <property type="evidence" value="ECO:0007669"/>
    <property type="project" value="InterPro"/>
</dbReference>
<dbReference type="GO" id="GO:0015074">
    <property type="term" value="P:DNA integration"/>
    <property type="evidence" value="ECO:0007669"/>
    <property type="project" value="InterPro"/>
</dbReference>
<dbReference type="InterPro" id="IPR025948">
    <property type="entry name" value="HTH-like_dom"/>
</dbReference>
<evidence type="ECO:0000313" key="4">
    <source>
        <dbReference type="Proteomes" id="UP000480312"/>
    </source>
</evidence>
<dbReference type="InterPro" id="IPR036397">
    <property type="entry name" value="RNaseH_sf"/>
</dbReference>
<dbReference type="SUPFAM" id="SSF46689">
    <property type="entry name" value="Homeodomain-like"/>
    <property type="match status" value="1"/>
</dbReference>
<sequence length="379" mass="43729">MLRRLDMKKRFSEEQIIGFLSEAEAGLPIKELCRRHGFSEASYYLWRSKFGGMSVPDAKRLKELEAENGRLKKLLAESLLEMEVTREALRKKLVSALARRDVVRFMVSRGLSERRALRVIRMSASALRYQPAPDRNETLRERIVALAHRHRRYGAGMIYLKLRQAGEQVNHKRVERLYAAARLQVKRRKRKKIPLSERKPLGRPSAANQVWSMDFVFDRTAEGRVIKNLTIVDDATHEAVAIVPDRAIDGLSLTRILDHLALQRGLPSALRTDNGKEFCGRAMLTWSHQRGVALFLIEPGKPNQNAYIESFNGRFRDECLNEHWFTSLHHARVIIEAWRREYNEERPKKSLGGLTPSAYAEQLVLKNDKVTSDSKSRCY</sequence>
<dbReference type="NCBIfam" id="NF033516">
    <property type="entry name" value="transpos_IS3"/>
    <property type="match status" value="1"/>
</dbReference>
<dbReference type="Pfam" id="PF13683">
    <property type="entry name" value="rve_3"/>
    <property type="match status" value="1"/>
</dbReference>
<dbReference type="PANTHER" id="PTHR47515:SF1">
    <property type="entry name" value="BLR2054 PROTEIN"/>
    <property type="match status" value="1"/>
</dbReference>